<reference evidence="1" key="1">
    <citation type="submission" date="2015-11" db="EMBL/GenBank/DDBJ databases">
        <title>De novo transcriptome assembly of four potential Pierce s Disease insect vectors from Arizona vineyards.</title>
        <authorList>
            <person name="Tassone E.E."/>
        </authorList>
    </citation>
    <scope>NUCLEOTIDE SEQUENCE</scope>
</reference>
<proteinExistence type="predicted"/>
<dbReference type="EMBL" id="GECZ01009984">
    <property type="protein sequence ID" value="JAS59785.1"/>
    <property type="molecule type" value="Transcribed_RNA"/>
</dbReference>
<evidence type="ECO:0000313" key="1">
    <source>
        <dbReference type="EMBL" id="JAS59785.1"/>
    </source>
</evidence>
<accession>A0A1B6GBH5</accession>
<dbReference type="GO" id="GO:0000124">
    <property type="term" value="C:SAGA complex"/>
    <property type="evidence" value="ECO:0007669"/>
    <property type="project" value="InterPro"/>
</dbReference>
<dbReference type="GO" id="GO:0003712">
    <property type="term" value="F:transcription coregulator activity"/>
    <property type="evidence" value="ECO:0007669"/>
    <property type="project" value="InterPro"/>
</dbReference>
<dbReference type="GO" id="GO:0006357">
    <property type="term" value="P:regulation of transcription by RNA polymerase II"/>
    <property type="evidence" value="ECO:0007669"/>
    <property type="project" value="TreeGrafter"/>
</dbReference>
<dbReference type="InterPro" id="IPR021950">
    <property type="entry name" value="Spt20"/>
</dbReference>
<gene>
    <name evidence="1" type="ORF">g.48993</name>
</gene>
<organism evidence="1">
    <name type="scientific">Cuerna arida</name>
    <dbReference type="NCBI Taxonomy" id="1464854"/>
    <lineage>
        <taxon>Eukaryota</taxon>
        <taxon>Metazoa</taxon>
        <taxon>Ecdysozoa</taxon>
        <taxon>Arthropoda</taxon>
        <taxon>Hexapoda</taxon>
        <taxon>Insecta</taxon>
        <taxon>Pterygota</taxon>
        <taxon>Neoptera</taxon>
        <taxon>Paraneoptera</taxon>
        <taxon>Hemiptera</taxon>
        <taxon>Auchenorrhyncha</taxon>
        <taxon>Membracoidea</taxon>
        <taxon>Cicadellidae</taxon>
        <taxon>Cicadellinae</taxon>
        <taxon>Proconiini</taxon>
        <taxon>Cuerna</taxon>
    </lineage>
</organism>
<protein>
    <submittedName>
        <fullName evidence="1">Uncharacterized protein</fullName>
    </submittedName>
</protein>
<name>A0A1B6GBH5_9HEMI</name>
<sequence length="103" mass="11615">MQGLEVASEEADQLLRTASERAYSVPSVKCSGFSIHQKLRQLYVEESAKTSLQPLQYLRPSSHLLEKLVARERLNTLVLNLYPGNKGYSLCLQMGRDNCIETT</sequence>
<feature type="non-terminal residue" evidence="1">
    <location>
        <position position="103"/>
    </location>
</feature>
<dbReference type="AlphaFoldDB" id="A0A1B6GBH5"/>
<dbReference type="PANTHER" id="PTHR13526">
    <property type="entry name" value="TRANSCRIPTION FACTOR SPT20 HOMOLOG"/>
    <property type="match status" value="1"/>
</dbReference>
<dbReference type="PANTHER" id="PTHR13526:SF8">
    <property type="entry name" value="TRANSCRIPTION FACTOR SPT20 HOMOLOG"/>
    <property type="match status" value="1"/>
</dbReference>